<evidence type="ECO:0000313" key="5">
    <source>
        <dbReference type="EMBL" id="KAA1174504.1"/>
    </source>
</evidence>
<dbReference type="Pfam" id="PF02634">
    <property type="entry name" value="FdhD-NarQ"/>
    <property type="match status" value="1"/>
</dbReference>
<dbReference type="Gene3D" id="3.40.140.10">
    <property type="entry name" value="Cytidine Deaminase, domain 2"/>
    <property type="match status" value="1"/>
</dbReference>
<organism evidence="5 6">
    <name type="scientific">Marinobacter salinexigens</name>
    <dbReference type="NCBI Taxonomy" id="2919747"/>
    <lineage>
        <taxon>Bacteria</taxon>
        <taxon>Pseudomonadati</taxon>
        <taxon>Pseudomonadota</taxon>
        <taxon>Gammaproteobacteria</taxon>
        <taxon>Pseudomonadales</taxon>
        <taxon>Marinobacteraceae</taxon>
        <taxon>Marinobacter</taxon>
    </lineage>
</organism>
<comment type="caution">
    <text evidence="5">The sequence shown here is derived from an EMBL/GenBank/DDBJ whole genome shotgun (WGS) entry which is preliminary data.</text>
</comment>
<dbReference type="NCBIfam" id="TIGR00129">
    <property type="entry name" value="fdhD_narQ"/>
    <property type="match status" value="1"/>
</dbReference>
<evidence type="ECO:0000256" key="4">
    <source>
        <dbReference type="SAM" id="MobiDB-lite"/>
    </source>
</evidence>
<keyword evidence="5" id="KW-0808">Transferase</keyword>
<dbReference type="HAMAP" id="MF_00187">
    <property type="entry name" value="FdhD"/>
    <property type="match status" value="1"/>
</dbReference>
<dbReference type="GO" id="GO:0005737">
    <property type="term" value="C:cytoplasm"/>
    <property type="evidence" value="ECO:0007669"/>
    <property type="project" value="UniProtKB-SubCell"/>
</dbReference>
<comment type="similarity">
    <text evidence="3">Belongs to the FdhD family.</text>
</comment>
<dbReference type="Gene3D" id="3.10.20.10">
    <property type="match status" value="1"/>
</dbReference>
<proteinExistence type="inferred from homology"/>
<keyword evidence="2 3" id="KW-0501">Molybdenum cofactor biosynthesis</keyword>
<dbReference type="GO" id="GO:0006777">
    <property type="term" value="P:Mo-molybdopterin cofactor biosynthetic process"/>
    <property type="evidence" value="ECO:0007669"/>
    <property type="project" value="UniProtKB-UniRule"/>
</dbReference>
<comment type="subcellular location">
    <subcellularLocation>
        <location evidence="3">Cytoplasm</location>
    </subcellularLocation>
</comment>
<dbReference type="AlphaFoldDB" id="A0A5B0VJ67"/>
<keyword evidence="1 3" id="KW-0963">Cytoplasm</keyword>
<keyword evidence="6" id="KW-1185">Reference proteome</keyword>
<dbReference type="InterPro" id="IPR016193">
    <property type="entry name" value="Cytidine_deaminase-like"/>
</dbReference>
<protein>
    <recommendedName>
        <fullName evidence="3">Sulfur carrier protein FdhD</fullName>
    </recommendedName>
</protein>
<reference evidence="5 6" key="1">
    <citation type="submission" date="2019-08" db="EMBL/GenBank/DDBJ databases">
        <title>Marinobacter ZYF650 sp. nov., a marine bacterium isolated from seawater of the Mariana trench.</title>
        <authorList>
            <person name="Ahmad W."/>
        </authorList>
    </citation>
    <scope>NUCLEOTIDE SEQUENCE [LARGE SCALE GENOMIC DNA]</scope>
    <source>
        <strain evidence="5 6">ZYF650</strain>
    </source>
</reference>
<evidence type="ECO:0000256" key="1">
    <source>
        <dbReference type="ARBA" id="ARBA00022490"/>
    </source>
</evidence>
<accession>A0A5B0VJ67</accession>
<dbReference type="PANTHER" id="PTHR30592">
    <property type="entry name" value="FORMATE DEHYDROGENASE"/>
    <property type="match status" value="1"/>
</dbReference>
<sequence length="289" mass="30271">MMLASSNNPPAGEKAADGRDLPAATMDVEVEVHGRVDHAGMVDVVAEEVPVALVYNGVSHAVMMATPGDLENFALGFSLTEGILQTPDELFGLDIRSLADGIEVDMHIAGDRFANLKIQRRNLTGRTGCGLCGTDSLAQAIRGIGKVPVAVRPDDQAVQTAVDHLREHQPLQAKTGATHGAAWCSLAGDVLMVREDVGRHNALDKLIGARIAEAGMQAFSKGFVLVSSRASYEMVQKSAQVGIGCLVAVSAPTALAIREAESAGMTLIGFARPGRHVTYTRGPSGPVSV</sequence>
<dbReference type="PIRSF" id="PIRSF015626">
    <property type="entry name" value="FdhD"/>
    <property type="match status" value="1"/>
</dbReference>
<name>A0A5B0VJ67_9GAMM</name>
<evidence type="ECO:0000256" key="2">
    <source>
        <dbReference type="ARBA" id="ARBA00023150"/>
    </source>
</evidence>
<dbReference type="InterPro" id="IPR003786">
    <property type="entry name" value="FdhD"/>
</dbReference>
<gene>
    <name evidence="3 5" type="primary">fdhD</name>
    <name evidence="5" type="ORF">FWJ25_08400</name>
</gene>
<dbReference type="EMBL" id="VTUU01000003">
    <property type="protein sequence ID" value="KAA1174504.1"/>
    <property type="molecule type" value="Genomic_DNA"/>
</dbReference>
<evidence type="ECO:0000256" key="3">
    <source>
        <dbReference type="HAMAP-Rule" id="MF_00187"/>
    </source>
</evidence>
<comment type="function">
    <text evidence="3">Required for formate dehydrogenase (FDH) activity. Acts as a sulfur carrier protein that transfers sulfur from IscS to the molybdenum cofactor prior to its insertion into FDH.</text>
</comment>
<dbReference type="GO" id="GO:0097163">
    <property type="term" value="F:sulfur carrier activity"/>
    <property type="evidence" value="ECO:0007669"/>
    <property type="project" value="UniProtKB-UniRule"/>
</dbReference>
<dbReference type="PANTHER" id="PTHR30592:SF1">
    <property type="entry name" value="SULFUR CARRIER PROTEIN FDHD"/>
    <property type="match status" value="1"/>
</dbReference>
<feature type="active site" description="Cysteine persulfide intermediate" evidence="3">
    <location>
        <position position="129"/>
    </location>
</feature>
<feature type="region of interest" description="Disordered" evidence="4">
    <location>
        <begin position="1"/>
        <end position="20"/>
    </location>
</feature>
<feature type="binding site" evidence="3">
    <location>
        <begin position="270"/>
        <end position="275"/>
    </location>
    <ligand>
        <name>Mo-bis(molybdopterin guanine dinucleotide)</name>
        <dbReference type="ChEBI" id="CHEBI:60539"/>
    </ligand>
</feature>
<evidence type="ECO:0000313" key="6">
    <source>
        <dbReference type="Proteomes" id="UP000323161"/>
    </source>
</evidence>
<dbReference type="Proteomes" id="UP000323161">
    <property type="component" value="Unassembled WGS sequence"/>
</dbReference>
<dbReference type="GO" id="GO:0016783">
    <property type="term" value="F:sulfurtransferase activity"/>
    <property type="evidence" value="ECO:0007669"/>
    <property type="project" value="InterPro"/>
</dbReference>
<dbReference type="SUPFAM" id="SSF53927">
    <property type="entry name" value="Cytidine deaminase-like"/>
    <property type="match status" value="1"/>
</dbReference>